<sequence length="315" mass="35502">MLVSRTITRLGFEAACSTSSSKITYQQKRNNTQLPPVIGTFFQYAADCNITTGLQSMMEVIHSSGFSWGATFVASGFILRFATSPFHIYAEKLFAKRMHATNFIHHAVLKKVGDFHGIKVVPNEEGTKLTLATKDEYILSKAETLANETINKHLMENRLQSSRIQNLKMATVPVWIFSSFAIRNIVGGDFSPAIHGALWVPDLMSPDPYLILPAMVGLFGFLNLFSQRFIYSVKPTKWQRGYDVLLGVMTVVAIRIMMDLPACIPLYWLIVSISGMAQNMLIRHPRIKSFFGIPRLPTDSRTPVRDLILMRRPQI</sequence>
<accession>A0AC34QJ65</accession>
<protein>
    <submittedName>
        <fullName evidence="2">Uncharacterized protein</fullName>
    </submittedName>
</protein>
<dbReference type="WBParaSite" id="JU765_v2.g16827.t1">
    <property type="protein sequence ID" value="JU765_v2.g16827.t1"/>
    <property type="gene ID" value="JU765_v2.g16827"/>
</dbReference>
<evidence type="ECO:0000313" key="2">
    <source>
        <dbReference type="WBParaSite" id="JU765_v2.g16827.t1"/>
    </source>
</evidence>
<proteinExistence type="predicted"/>
<name>A0AC34QJ65_9BILA</name>
<organism evidence="1 2">
    <name type="scientific">Panagrolaimus sp. JU765</name>
    <dbReference type="NCBI Taxonomy" id="591449"/>
    <lineage>
        <taxon>Eukaryota</taxon>
        <taxon>Metazoa</taxon>
        <taxon>Ecdysozoa</taxon>
        <taxon>Nematoda</taxon>
        <taxon>Chromadorea</taxon>
        <taxon>Rhabditida</taxon>
        <taxon>Tylenchina</taxon>
        <taxon>Panagrolaimomorpha</taxon>
        <taxon>Panagrolaimoidea</taxon>
        <taxon>Panagrolaimidae</taxon>
        <taxon>Panagrolaimus</taxon>
    </lineage>
</organism>
<dbReference type="Proteomes" id="UP000887576">
    <property type="component" value="Unplaced"/>
</dbReference>
<evidence type="ECO:0000313" key="1">
    <source>
        <dbReference type="Proteomes" id="UP000887576"/>
    </source>
</evidence>
<reference evidence="2" key="1">
    <citation type="submission" date="2022-11" db="UniProtKB">
        <authorList>
            <consortium name="WormBaseParasite"/>
        </authorList>
    </citation>
    <scope>IDENTIFICATION</scope>
</reference>